<evidence type="ECO:0008006" key="8">
    <source>
        <dbReference type="Google" id="ProtNLM"/>
    </source>
</evidence>
<dbReference type="InterPro" id="IPR001452">
    <property type="entry name" value="SH3_domain"/>
</dbReference>
<dbReference type="Gene3D" id="1.20.1270.60">
    <property type="entry name" value="Arfaptin homology (AH) domain/BAR domain"/>
    <property type="match status" value="1"/>
</dbReference>
<evidence type="ECO:0000259" key="4">
    <source>
        <dbReference type="PROSITE" id="PS50002"/>
    </source>
</evidence>
<keyword evidence="1 2" id="KW-0728">SH3 domain</keyword>
<gene>
    <name evidence="6" type="ORF">MFLAVUS_006533</name>
</gene>
<evidence type="ECO:0000313" key="7">
    <source>
        <dbReference type="Proteomes" id="UP001473302"/>
    </source>
</evidence>
<dbReference type="PRINTS" id="PR00452">
    <property type="entry name" value="SH3DOMAIN"/>
</dbReference>
<feature type="region of interest" description="Disordered" evidence="3">
    <location>
        <begin position="357"/>
        <end position="388"/>
    </location>
</feature>
<dbReference type="EMBL" id="BAABUK010000015">
    <property type="protein sequence ID" value="GAA5813066.1"/>
    <property type="molecule type" value="Genomic_DNA"/>
</dbReference>
<dbReference type="SUPFAM" id="SSF103657">
    <property type="entry name" value="BAR/IMD domain-like"/>
    <property type="match status" value="1"/>
</dbReference>
<evidence type="ECO:0000313" key="6">
    <source>
        <dbReference type="EMBL" id="GAA5813066.1"/>
    </source>
</evidence>
<evidence type="ECO:0000256" key="2">
    <source>
        <dbReference type="PROSITE-ProRule" id="PRU00192"/>
    </source>
</evidence>
<evidence type="ECO:0000256" key="1">
    <source>
        <dbReference type="ARBA" id="ARBA00022443"/>
    </source>
</evidence>
<dbReference type="InterPro" id="IPR046982">
    <property type="entry name" value="BIN3/RVS161-like"/>
</dbReference>
<dbReference type="Proteomes" id="UP001473302">
    <property type="component" value="Unassembled WGS sequence"/>
</dbReference>
<dbReference type="Gene3D" id="2.30.30.40">
    <property type="entry name" value="SH3 Domains"/>
    <property type="match status" value="1"/>
</dbReference>
<proteinExistence type="predicted"/>
<keyword evidence="7" id="KW-1185">Reference proteome</keyword>
<comment type="caution">
    <text evidence="6">The sequence shown here is derived from an EMBL/GenBank/DDBJ whole genome shotgun (WGS) entry which is preliminary data.</text>
</comment>
<dbReference type="InterPro" id="IPR027267">
    <property type="entry name" value="AH/BAR_dom_sf"/>
</dbReference>
<protein>
    <recommendedName>
        <fullName evidence="8">BAR-domain-containing protein</fullName>
    </recommendedName>
</protein>
<feature type="domain" description="BAR" evidence="5">
    <location>
        <begin position="17"/>
        <end position="277"/>
    </location>
</feature>
<dbReference type="Pfam" id="PF03114">
    <property type="entry name" value="BAR"/>
    <property type="match status" value="1"/>
</dbReference>
<dbReference type="PROSITE" id="PS50002">
    <property type="entry name" value="SH3"/>
    <property type="match status" value="1"/>
</dbReference>
<feature type="region of interest" description="Disordered" evidence="3">
    <location>
        <begin position="321"/>
        <end position="343"/>
    </location>
</feature>
<name>A0ABP9Z1T5_9FUNG</name>
<sequence>MSWKGVKKSISRLPHNLKTRNGGEDADRDLEYQCLESRYKQLVQLSNELCTESMAYRDALSNVLNDQLLFANHLSETYGLVQDQTVSYDKQQGLNDYTTAMEYCREETMILLDDLDTRVIKPASNYQMITKSIDKVITKRQHKLIDFDRHKNSYLKYSAITEPSPSEEKNMIKMKIQFETAQQDYNYYNDMLKDDLVKFLNLTQCFIEPVLISFYNIQCRVFAGFYGRVHEVIQHNQEMVPTLHLSIEAGYMTRVSNDSVVDQLDGVISHLKRETKSLGGKGSFQTRPIYSKDDDYLSNQAISPSSSLSNHSVHSTLDNKFIQKERIGRGTPPPLKKKPSLASYSSQSEYTPQVFINNQSAGYNDRPDQSVLKKKRPPPPPPPSRGTKKEYVEALYDLEASLQGDLSFSVGDRIEVLEKSDSSDDWWKGRIGNQVGMFPANYVQQGTS</sequence>
<dbReference type="InterPro" id="IPR004148">
    <property type="entry name" value="BAR_dom"/>
</dbReference>
<dbReference type="Pfam" id="PF00018">
    <property type="entry name" value="SH3_1"/>
    <property type="match status" value="1"/>
</dbReference>
<evidence type="ECO:0000259" key="5">
    <source>
        <dbReference type="PROSITE" id="PS51021"/>
    </source>
</evidence>
<dbReference type="SMART" id="SM00721">
    <property type="entry name" value="BAR"/>
    <property type="match status" value="1"/>
</dbReference>
<dbReference type="InterPro" id="IPR036028">
    <property type="entry name" value="SH3-like_dom_sf"/>
</dbReference>
<dbReference type="PROSITE" id="PS51021">
    <property type="entry name" value="BAR"/>
    <property type="match status" value="1"/>
</dbReference>
<dbReference type="PANTHER" id="PTHR47174">
    <property type="entry name" value="BRIDGING INTEGRATOR 3"/>
    <property type="match status" value="1"/>
</dbReference>
<accession>A0ABP9Z1T5</accession>
<reference evidence="6 7" key="1">
    <citation type="submission" date="2024-04" db="EMBL/GenBank/DDBJ databases">
        <title>genome sequences of Mucor flavus KT1a and Helicostylum pulchrum KT1b strains isolated from the surface of a dry-aged beef.</title>
        <authorList>
            <person name="Toyotome T."/>
            <person name="Hosono M."/>
            <person name="Torimaru M."/>
            <person name="Fukuda K."/>
            <person name="Mikami N."/>
        </authorList>
    </citation>
    <scope>NUCLEOTIDE SEQUENCE [LARGE SCALE GENOMIC DNA]</scope>
    <source>
        <strain evidence="6 7">KT1a</strain>
    </source>
</reference>
<feature type="domain" description="SH3" evidence="4">
    <location>
        <begin position="387"/>
        <end position="448"/>
    </location>
</feature>
<dbReference type="SMART" id="SM00326">
    <property type="entry name" value="SH3"/>
    <property type="match status" value="1"/>
</dbReference>
<organism evidence="6 7">
    <name type="scientific">Mucor flavus</name>
    <dbReference type="NCBI Taxonomy" id="439312"/>
    <lineage>
        <taxon>Eukaryota</taxon>
        <taxon>Fungi</taxon>
        <taxon>Fungi incertae sedis</taxon>
        <taxon>Mucoromycota</taxon>
        <taxon>Mucoromycotina</taxon>
        <taxon>Mucoromycetes</taxon>
        <taxon>Mucorales</taxon>
        <taxon>Mucorineae</taxon>
        <taxon>Mucoraceae</taxon>
        <taxon>Mucor</taxon>
    </lineage>
</organism>
<evidence type="ECO:0000256" key="3">
    <source>
        <dbReference type="SAM" id="MobiDB-lite"/>
    </source>
</evidence>
<dbReference type="SUPFAM" id="SSF50044">
    <property type="entry name" value="SH3-domain"/>
    <property type="match status" value="1"/>
</dbReference>
<dbReference type="PANTHER" id="PTHR47174:SF1">
    <property type="entry name" value="REDUCED VIABILITY UPON STARVATION PROTEIN 167"/>
    <property type="match status" value="1"/>
</dbReference>